<dbReference type="AlphaFoldDB" id="A0A4D4MAZ7"/>
<evidence type="ECO:0000259" key="2">
    <source>
        <dbReference type="Pfam" id="PF21725"/>
    </source>
</evidence>
<name>A0A4D4MAZ7_STRAX</name>
<accession>A0A4D4MAZ7</accession>
<protein>
    <recommendedName>
        <fullName evidence="2">Putative T7SS secretion signal domain-containing protein</fullName>
    </recommendedName>
</protein>
<organism evidence="3 6">
    <name type="scientific">Streptomyces avermitilis</name>
    <dbReference type="NCBI Taxonomy" id="33903"/>
    <lineage>
        <taxon>Bacteria</taxon>
        <taxon>Bacillati</taxon>
        <taxon>Actinomycetota</taxon>
        <taxon>Actinomycetes</taxon>
        <taxon>Kitasatosporales</taxon>
        <taxon>Streptomycetaceae</taxon>
        <taxon>Streptomyces</taxon>
    </lineage>
</organism>
<feature type="compositionally biased region" description="Low complexity" evidence="1">
    <location>
        <begin position="65"/>
        <end position="82"/>
    </location>
</feature>
<evidence type="ECO:0000313" key="5">
    <source>
        <dbReference type="Proteomes" id="UP000299211"/>
    </source>
</evidence>
<evidence type="ECO:0000313" key="6">
    <source>
        <dbReference type="Proteomes" id="UP000302139"/>
    </source>
</evidence>
<gene>
    <name evidence="3" type="ORF">SAV14893_084750</name>
    <name evidence="4" type="ORF">SAV31267_000230</name>
</gene>
<dbReference type="Proteomes" id="UP000299211">
    <property type="component" value="Unassembled WGS sequence"/>
</dbReference>
<reference evidence="4 5" key="1">
    <citation type="submission" date="2019-04" db="EMBL/GenBank/DDBJ databases">
        <title>Draft genome sequences of Streptomyces avermitilis ATCC 31267.</title>
        <authorList>
            <person name="Komaki H."/>
            <person name="Tamura T."/>
            <person name="Hosoyama A."/>
        </authorList>
    </citation>
    <scope>NUCLEOTIDE SEQUENCE [LARGE SCALE GENOMIC DNA]</scope>
    <source>
        <strain evidence="4 5">ATCC 31267</strain>
    </source>
</reference>
<proteinExistence type="predicted"/>
<feature type="region of interest" description="Disordered" evidence="1">
    <location>
        <begin position="56"/>
        <end position="95"/>
    </location>
</feature>
<evidence type="ECO:0000256" key="1">
    <source>
        <dbReference type="SAM" id="MobiDB-lite"/>
    </source>
</evidence>
<feature type="domain" description="Putative T7SS secretion signal" evidence="2">
    <location>
        <begin position="15"/>
        <end position="64"/>
    </location>
</feature>
<dbReference type="Proteomes" id="UP000302139">
    <property type="component" value="Unassembled WGS sequence"/>
</dbReference>
<reference evidence="3 6" key="2">
    <citation type="submission" date="2019-04" db="EMBL/GenBank/DDBJ databases">
        <title>Draft genome sequences of Streptomyces avermitilis NBRC 14893.</title>
        <authorList>
            <person name="Komaki H."/>
            <person name="Tamura T."/>
            <person name="Hosoyama A."/>
        </authorList>
    </citation>
    <scope>NUCLEOTIDE SEQUENCE [LARGE SCALE GENOMIC DNA]</scope>
    <source>
        <strain evidence="3 6">NBRC 14893</strain>
    </source>
</reference>
<sequence>MGLGDVTNSLLGGAENLYDAGKKKLGEGVDWATDKVGEGLDKVGAHDWADSVEDWGDEIASDLGPPRVSSSSARPRSPTNSSTAIRTRSARVPST</sequence>
<dbReference type="EMBL" id="BJHY01000001">
    <property type="protein sequence ID" value="GDY70538.1"/>
    <property type="molecule type" value="Genomic_DNA"/>
</dbReference>
<evidence type="ECO:0000313" key="4">
    <source>
        <dbReference type="EMBL" id="GDY70538.1"/>
    </source>
</evidence>
<comment type="caution">
    <text evidence="3">The sequence shown here is derived from an EMBL/GenBank/DDBJ whole genome shotgun (WGS) entry which is preliminary data.</text>
</comment>
<dbReference type="InterPro" id="IPR049082">
    <property type="entry name" value="T7SS_signal"/>
</dbReference>
<dbReference type="EMBL" id="BJHX01000001">
    <property type="protein sequence ID" value="GDY69082.1"/>
    <property type="molecule type" value="Genomic_DNA"/>
</dbReference>
<evidence type="ECO:0000313" key="3">
    <source>
        <dbReference type="EMBL" id="GDY69082.1"/>
    </source>
</evidence>
<dbReference type="Pfam" id="PF21725">
    <property type="entry name" value="T7SS_signal"/>
    <property type="match status" value="1"/>
</dbReference>